<dbReference type="AlphaFoldDB" id="A0A2G8TB04"/>
<keyword evidence="1" id="KW-0175">Coiled coil</keyword>
<dbReference type="Proteomes" id="UP000230390">
    <property type="component" value="Unassembled WGS sequence"/>
</dbReference>
<dbReference type="SUPFAM" id="SSF46565">
    <property type="entry name" value="Chaperone J-domain"/>
    <property type="match status" value="1"/>
</dbReference>
<reference evidence="3 4" key="1">
    <citation type="submission" date="2017-10" db="EMBL/GenBank/DDBJ databases">
        <title>Massilia psychrophilum sp. nov., a novel purple-pigmented bacterium isolated from Tianshan glacier, Xinjiang Municipality, China.</title>
        <authorList>
            <person name="Wang H."/>
        </authorList>
    </citation>
    <scope>NUCLEOTIDE SEQUENCE [LARGE SCALE GENOMIC DNA]</scope>
    <source>
        <strain evidence="3 4">JCM 30074</strain>
    </source>
</reference>
<evidence type="ECO:0000313" key="4">
    <source>
        <dbReference type="Proteomes" id="UP000230390"/>
    </source>
</evidence>
<feature type="compositionally biased region" description="Low complexity" evidence="2">
    <location>
        <begin position="151"/>
        <end position="162"/>
    </location>
</feature>
<feature type="region of interest" description="Disordered" evidence="2">
    <location>
        <begin position="151"/>
        <end position="174"/>
    </location>
</feature>
<protein>
    <submittedName>
        <fullName evidence="3">Molecular chaperone DnaJ</fullName>
    </submittedName>
</protein>
<comment type="caution">
    <text evidence="3">The sequence shown here is derived from an EMBL/GenBank/DDBJ whole genome shotgun (WGS) entry which is preliminary data.</text>
</comment>
<evidence type="ECO:0000256" key="1">
    <source>
        <dbReference type="SAM" id="Coils"/>
    </source>
</evidence>
<proteinExistence type="predicted"/>
<dbReference type="EMBL" id="PDOC01000016">
    <property type="protein sequence ID" value="PIL43159.1"/>
    <property type="molecule type" value="Genomic_DNA"/>
</dbReference>
<dbReference type="Gene3D" id="1.10.287.110">
    <property type="entry name" value="DnaJ domain"/>
    <property type="match status" value="1"/>
</dbReference>
<sequence>MSRARKQFNTLIKKLETARALLAEWKETLPAVMSKIDGEYNPLVDTHGEHFKQLLVLLDDMHDHKLLGKRERQKLSRFVASNALDLLADADDAVLKDLYNRHSGDDFDAQEDESKEEIRLMMETLLGAEFKGDIDVRSPQAMLKAFHAQLAEQEGEAAAPQQHQEESRPKRPADLARERRLAAEAQRVKQSMRDIFRKLASQLHPDRETDDAQRQRKTTLMQRVNAAYAANDMLGLLELQLEVEQIDQASLANLSEERIKQYNKVLKEQLSELESEIDGFVGVASIEMHADIFDEVTPASMIRELDSDIAHLRLQIAIIEEDLQSLRDVKVLKAWLKKLPNQSSKQQLQRDEDLFW</sequence>
<evidence type="ECO:0000256" key="2">
    <source>
        <dbReference type="SAM" id="MobiDB-lite"/>
    </source>
</evidence>
<feature type="coiled-coil region" evidence="1">
    <location>
        <begin position="302"/>
        <end position="329"/>
    </location>
</feature>
<keyword evidence="4" id="KW-1185">Reference proteome</keyword>
<name>A0A2G8TB04_9BURK</name>
<feature type="compositionally biased region" description="Basic and acidic residues" evidence="2">
    <location>
        <begin position="163"/>
        <end position="174"/>
    </location>
</feature>
<gene>
    <name evidence="3" type="ORF">CR105_20410</name>
</gene>
<organism evidence="3 4">
    <name type="scientific">Massilia eurypsychrophila</name>
    <dbReference type="NCBI Taxonomy" id="1485217"/>
    <lineage>
        <taxon>Bacteria</taxon>
        <taxon>Pseudomonadati</taxon>
        <taxon>Pseudomonadota</taxon>
        <taxon>Betaproteobacteria</taxon>
        <taxon>Burkholderiales</taxon>
        <taxon>Oxalobacteraceae</taxon>
        <taxon>Telluria group</taxon>
        <taxon>Massilia</taxon>
    </lineage>
</organism>
<evidence type="ECO:0000313" key="3">
    <source>
        <dbReference type="EMBL" id="PIL43159.1"/>
    </source>
</evidence>
<accession>A0A2G8TB04</accession>
<dbReference type="InterPro" id="IPR036869">
    <property type="entry name" value="J_dom_sf"/>
</dbReference>